<evidence type="ECO:0000256" key="4">
    <source>
        <dbReference type="ARBA" id="ARBA00022807"/>
    </source>
</evidence>
<dbReference type="OrthoDB" id="9807055at2"/>
<dbReference type="RefSeq" id="WP_139794006.1">
    <property type="nucleotide sequence ID" value="NZ_FWYF01000007.1"/>
</dbReference>
<organism evidence="6 7">
    <name type="scientific">Reichenbachiella faecimaris</name>
    <dbReference type="NCBI Taxonomy" id="692418"/>
    <lineage>
        <taxon>Bacteria</taxon>
        <taxon>Pseudomonadati</taxon>
        <taxon>Bacteroidota</taxon>
        <taxon>Cytophagia</taxon>
        <taxon>Cytophagales</taxon>
        <taxon>Reichenbachiellaceae</taxon>
        <taxon>Reichenbachiella</taxon>
    </lineage>
</organism>
<dbReference type="STRING" id="692418.SAMN04488029_4082"/>
<keyword evidence="7" id="KW-1185">Reference proteome</keyword>
<dbReference type="InterPro" id="IPR000064">
    <property type="entry name" value="NLP_P60_dom"/>
</dbReference>
<dbReference type="SUPFAM" id="SSF54001">
    <property type="entry name" value="Cysteine proteinases"/>
    <property type="match status" value="1"/>
</dbReference>
<proteinExistence type="inferred from homology"/>
<reference evidence="6 7" key="1">
    <citation type="submission" date="2017-04" db="EMBL/GenBank/DDBJ databases">
        <authorList>
            <person name="Afonso C.L."/>
            <person name="Miller P.J."/>
            <person name="Scott M.A."/>
            <person name="Spackman E."/>
            <person name="Goraichik I."/>
            <person name="Dimitrov K.M."/>
            <person name="Suarez D.L."/>
            <person name="Swayne D.E."/>
        </authorList>
    </citation>
    <scope>NUCLEOTIDE SEQUENCE [LARGE SCALE GENOMIC DNA]</scope>
    <source>
        <strain evidence="6 7">DSM 26133</strain>
    </source>
</reference>
<evidence type="ECO:0000313" key="7">
    <source>
        <dbReference type="Proteomes" id="UP000192472"/>
    </source>
</evidence>
<dbReference type="InterPro" id="IPR038765">
    <property type="entry name" value="Papain-like_cys_pep_sf"/>
</dbReference>
<dbReference type="PROSITE" id="PS51935">
    <property type="entry name" value="NLPC_P60"/>
    <property type="match status" value="1"/>
</dbReference>
<feature type="domain" description="NlpC/P60" evidence="5">
    <location>
        <begin position="159"/>
        <end position="284"/>
    </location>
</feature>
<feature type="non-terminal residue" evidence="6">
    <location>
        <position position="1"/>
    </location>
</feature>
<keyword evidence="4" id="KW-0788">Thiol protease</keyword>
<dbReference type="Pfam" id="PF00877">
    <property type="entry name" value="NLPC_P60"/>
    <property type="match status" value="1"/>
</dbReference>
<evidence type="ECO:0000259" key="5">
    <source>
        <dbReference type="PROSITE" id="PS51935"/>
    </source>
</evidence>
<dbReference type="Proteomes" id="UP000192472">
    <property type="component" value="Unassembled WGS sequence"/>
</dbReference>
<protein>
    <submittedName>
        <fullName evidence="6">NlpC/P60 family protein</fullName>
    </submittedName>
</protein>
<dbReference type="AlphaFoldDB" id="A0A1W2GRP9"/>
<sequence length="294" mass="30655">GGLANNGMGGWDFWGGIAAGYGDSYNSGSAFGFGYGGGYATQMRRALSGNLSSFKSGATTLSRGRISYNSMYYGGPTAYGGGGGTGRSAAQKGLAKLASDFKSNAAIAWANIGILNPALSVIPEGLGNWGFNIASLYAGMISVDGDGSFNLLGLDGNESLLNNSFAIELETLEGLPYETGADGPDQYDCSGAVCHGLRTVANNSFGDYTADDLFNNFSNAVSELETGNVIFYDYTSDGTIDHITTVIGGGDMVHPSSGQGIIQIVPTTWLDNYTEDLGGTIYYREIDWDAVFGN</sequence>
<dbReference type="Gene3D" id="3.90.1720.10">
    <property type="entry name" value="endopeptidase domain like (from Nostoc punctiforme)"/>
    <property type="match status" value="1"/>
</dbReference>
<evidence type="ECO:0000256" key="3">
    <source>
        <dbReference type="ARBA" id="ARBA00022801"/>
    </source>
</evidence>
<dbReference type="EMBL" id="FWYF01000007">
    <property type="protein sequence ID" value="SMD39291.1"/>
    <property type="molecule type" value="Genomic_DNA"/>
</dbReference>
<accession>A0A1W2GRP9</accession>
<evidence type="ECO:0000313" key="6">
    <source>
        <dbReference type="EMBL" id="SMD39291.1"/>
    </source>
</evidence>
<gene>
    <name evidence="6" type="ORF">SAMN04488029_4082</name>
</gene>
<keyword evidence="2" id="KW-0645">Protease</keyword>
<comment type="similarity">
    <text evidence="1">Belongs to the peptidase C40 family.</text>
</comment>
<evidence type="ECO:0000256" key="1">
    <source>
        <dbReference type="ARBA" id="ARBA00007074"/>
    </source>
</evidence>
<evidence type="ECO:0000256" key="2">
    <source>
        <dbReference type="ARBA" id="ARBA00022670"/>
    </source>
</evidence>
<dbReference type="GO" id="GO:0008234">
    <property type="term" value="F:cysteine-type peptidase activity"/>
    <property type="evidence" value="ECO:0007669"/>
    <property type="project" value="UniProtKB-KW"/>
</dbReference>
<keyword evidence="3" id="KW-0378">Hydrolase</keyword>
<name>A0A1W2GRP9_REIFA</name>
<dbReference type="GO" id="GO:0006508">
    <property type="term" value="P:proteolysis"/>
    <property type="evidence" value="ECO:0007669"/>
    <property type="project" value="UniProtKB-KW"/>
</dbReference>